<dbReference type="EMBL" id="CP019948">
    <property type="protein sequence ID" value="ARN83823.1"/>
    <property type="molecule type" value="Genomic_DNA"/>
</dbReference>
<keyword evidence="2" id="KW-1185">Reference proteome</keyword>
<dbReference type="KEGG" id="mbry:B1812_19620"/>
<accession>A0A1W6N1V5</accession>
<evidence type="ECO:0000313" key="2">
    <source>
        <dbReference type="Proteomes" id="UP000193978"/>
    </source>
</evidence>
<protein>
    <submittedName>
        <fullName evidence="1">Uncharacterized protein</fullName>
    </submittedName>
</protein>
<dbReference type="OrthoDB" id="8441036at2"/>
<evidence type="ECO:0000313" key="1">
    <source>
        <dbReference type="EMBL" id="ARN83823.1"/>
    </source>
</evidence>
<reference evidence="1 2" key="1">
    <citation type="submission" date="2017-02" db="EMBL/GenBank/DDBJ databases">
        <authorList>
            <person name="Peterson S.W."/>
        </authorList>
    </citation>
    <scope>NUCLEOTIDE SEQUENCE [LARGE SCALE GENOMIC DNA]</scope>
    <source>
        <strain evidence="1 2">S285</strain>
    </source>
</reference>
<dbReference type="STRING" id="655015.B1812_19620"/>
<name>A0A1W6N1V5_9HYPH</name>
<sequence>MRKGSRVESAEPPPFDAADFTRKAEHLAAMTASFGYDPRKARLAAEEFFFELGGVRCKAEGRATPDGAIIVFYDPQMSLARLACCVAHEVQHQKYARVRRAVEGESENGPLHAVFAAFTPDRLAERGGVSDYSNEHWAGWRAPEPPRLFEDEMARGGAEPINETLAEVAKALHNFGREARIDPLWRELYELVGREWARLEARVD</sequence>
<dbReference type="Proteomes" id="UP000193978">
    <property type="component" value="Chromosome"/>
</dbReference>
<dbReference type="AlphaFoldDB" id="A0A1W6N1V5"/>
<gene>
    <name evidence="1" type="ORF">B1812_19620</name>
</gene>
<proteinExistence type="predicted"/>
<organism evidence="1 2">
    <name type="scientific">Methylocystis bryophila</name>
    <dbReference type="NCBI Taxonomy" id="655015"/>
    <lineage>
        <taxon>Bacteria</taxon>
        <taxon>Pseudomonadati</taxon>
        <taxon>Pseudomonadota</taxon>
        <taxon>Alphaproteobacteria</taxon>
        <taxon>Hyphomicrobiales</taxon>
        <taxon>Methylocystaceae</taxon>
        <taxon>Methylocystis</taxon>
    </lineage>
</organism>